<dbReference type="PANTHER" id="PTHR24321">
    <property type="entry name" value="DEHYDROGENASES, SHORT CHAIN"/>
    <property type="match status" value="1"/>
</dbReference>
<dbReference type="PRINTS" id="PR00081">
    <property type="entry name" value="GDHRDH"/>
</dbReference>
<dbReference type="SUPFAM" id="SSF51735">
    <property type="entry name" value="NAD(P)-binding Rossmann-fold domains"/>
    <property type="match status" value="1"/>
</dbReference>
<protein>
    <submittedName>
        <fullName evidence="3">SDR family oxidoreductase</fullName>
    </submittedName>
</protein>
<organism evidence="3 4">
    <name type="scientific">Gordonia asplenii</name>
    <dbReference type="NCBI Taxonomy" id="2725283"/>
    <lineage>
        <taxon>Bacteria</taxon>
        <taxon>Bacillati</taxon>
        <taxon>Actinomycetota</taxon>
        <taxon>Actinomycetes</taxon>
        <taxon>Mycobacteriales</taxon>
        <taxon>Gordoniaceae</taxon>
        <taxon>Gordonia</taxon>
    </lineage>
</organism>
<comment type="similarity">
    <text evidence="1">Belongs to the short-chain dehydrogenases/reductases (SDR) family.</text>
</comment>
<comment type="caution">
    <text evidence="3">The sequence shown here is derived from an EMBL/GenBank/DDBJ whole genome shotgun (WGS) entry which is preliminary data.</text>
</comment>
<dbReference type="PRINTS" id="PR00080">
    <property type="entry name" value="SDRFAMILY"/>
</dbReference>
<dbReference type="AlphaFoldDB" id="A0A848KXX2"/>
<dbReference type="InterPro" id="IPR020904">
    <property type="entry name" value="Sc_DH/Rdtase_CS"/>
</dbReference>
<keyword evidence="2" id="KW-0560">Oxidoreductase</keyword>
<dbReference type="CDD" id="cd05233">
    <property type="entry name" value="SDR_c"/>
    <property type="match status" value="1"/>
</dbReference>
<dbReference type="InterPro" id="IPR036291">
    <property type="entry name" value="NAD(P)-bd_dom_sf"/>
</dbReference>
<dbReference type="RefSeq" id="WP_170195475.1">
    <property type="nucleotide sequence ID" value="NZ_JABBNB010000018.1"/>
</dbReference>
<dbReference type="GO" id="GO:0016491">
    <property type="term" value="F:oxidoreductase activity"/>
    <property type="evidence" value="ECO:0007669"/>
    <property type="project" value="UniProtKB-KW"/>
</dbReference>
<dbReference type="Proteomes" id="UP000550729">
    <property type="component" value="Unassembled WGS sequence"/>
</dbReference>
<dbReference type="FunFam" id="3.40.50.720:FF:000084">
    <property type="entry name" value="Short-chain dehydrogenase reductase"/>
    <property type="match status" value="1"/>
</dbReference>
<dbReference type="PROSITE" id="PS00061">
    <property type="entry name" value="ADH_SHORT"/>
    <property type="match status" value="1"/>
</dbReference>
<reference evidence="3 4" key="1">
    <citation type="submission" date="2020-04" db="EMBL/GenBank/DDBJ databases">
        <title>Gordonia sp. nov. TBRC 11910.</title>
        <authorList>
            <person name="Suriyachadkun C."/>
        </authorList>
    </citation>
    <scope>NUCLEOTIDE SEQUENCE [LARGE SCALE GENOMIC DNA]</scope>
    <source>
        <strain evidence="3 4">TBRC 11910</strain>
    </source>
</reference>
<evidence type="ECO:0000313" key="4">
    <source>
        <dbReference type="Proteomes" id="UP000550729"/>
    </source>
</evidence>
<evidence type="ECO:0000313" key="3">
    <source>
        <dbReference type="EMBL" id="NMO02967.1"/>
    </source>
</evidence>
<name>A0A848KXX2_9ACTN</name>
<proteinExistence type="inferred from homology"/>
<keyword evidence="4" id="KW-1185">Reference proteome</keyword>
<accession>A0A848KXX2</accession>
<dbReference type="PANTHER" id="PTHR24321:SF8">
    <property type="entry name" value="ESTRADIOL 17-BETA-DEHYDROGENASE 8-RELATED"/>
    <property type="match status" value="1"/>
</dbReference>
<dbReference type="Pfam" id="PF13561">
    <property type="entry name" value="adh_short_C2"/>
    <property type="match status" value="1"/>
</dbReference>
<dbReference type="InterPro" id="IPR002347">
    <property type="entry name" value="SDR_fam"/>
</dbReference>
<gene>
    <name evidence="3" type="ORF">HH308_17280</name>
</gene>
<dbReference type="EMBL" id="JABBNB010000018">
    <property type="protein sequence ID" value="NMO02967.1"/>
    <property type="molecule type" value="Genomic_DNA"/>
</dbReference>
<evidence type="ECO:0000256" key="1">
    <source>
        <dbReference type="ARBA" id="ARBA00006484"/>
    </source>
</evidence>
<evidence type="ECO:0000256" key="2">
    <source>
        <dbReference type="ARBA" id="ARBA00023002"/>
    </source>
</evidence>
<dbReference type="Gene3D" id="3.40.50.720">
    <property type="entry name" value="NAD(P)-binding Rossmann-like Domain"/>
    <property type="match status" value="1"/>
</dbReference>
<sequence length="255" mass="25903">MTTMSDLAGLTAYVTGGGGGFGRAISLELVSRGAAIAVVDRDEASAQATVDAARDAGGKAVPVIADLTDLESVGRSIEATIDIFGALDIAVNNAGIGGEMTSLADYPVDAWHQVIDVNLNSVFYCLQAELAAMVAAGRGGSIINTASIMSTVAMPTIGAYVASKHAVLGLTRAAAVEYGAYGIRVNAVGPSFSRVGFTAAKIDDDRQWDAMATQHPLGRTASPCDVAGTVAFLASPSAPFTTGQLLLVDGGYTAQ</sequence>